<dbReference type="PANTHER" id="PTHR30580">
    <property type="entry name" value="PRIMOSOMAL PROTEIN N"/>
    <property type="match status" value="1"/>
</dbReference>
<dbReference type="SUPFAM" id="SSF52540">
    <property type="entry name" value="P-loop containing nucleoside triphosphate hydrolases"/>
    <property type="match status" value="2"/>
</dbReference>
<evidence type="ECO:0000256" key="7">
    <source>
        <dbReference type="ARBA" id="ARBA00022833"/>
    </source>
</evidence>
<sequence length="840" mass="92440">MGTPLYISVVLPLALSTPYTYAVPEELKGQMVRGLQVLVPLGERLQAGIVWQVGVNGLDSRTVRKVQAILDPTPVVLEGQLQLWEWMAEYYCCTLGDMVRATLPAGLRFDRDAYVCACYPELPPLPSMPFLAKEMLGRVQLAKELKLELLLPVKGDRDYMKALKHLMDLGLVALEERIRRKSTPRAKIYYQVPRRCLERGGLKEVLQNVKHKGQHRAFAYAFSRIVEMGGATMASISRGELLTQGQATPGILSALEKKGLLIRTSFDSAFYTAENEEIGQLTKLSAPQQQALEQLQASMRTHGVTLLHGVTGSGKTEIYIHLIAKTLAQGKQVLYLLPEIALTEQIIGRLRAVFGSRVGVYHSRLSDSERTSLYNALRGMGGRGNHHDTSSPIPETSSSPQGPDIILCARSGVLLPFSRLGLVIVDEEHEMSFKQSSPAPRYHGRNAAIVLGRLLGVPVLLGTATPAVESYRNALEGKYGLVELTGRYGLSMLPEVELVDMAEARAKNLARGHFSVVLLDAVEQALRDNYQVILFQNRRGYAPYCQCADCGWVATCPNCDVSLTYHRVGNALHCHYCGHVAPLPLECPECHRHSLYLQGLGTQRVEEELTQLIPTASVGRLDLDTTKGAEGAQSVIGQFSDGEINVLIGTQMVAKGLDFSRVRLVGILNADALICMPDFRATERAFQLMAQVGGRAGRRETLGRVLIQTQRPEQPIFTWVAQHSYTAFYQNTIAEREALGYPPFGHLVAIMLRHGKQERVDAAAAYLAGYLRQQLGDMVLGPQAPLLARVCREFQLQILLKIPLAKSLAAVRGILLQAITSTRAQKGCSTVKITVDVDPV</sequence>
<dbReference type="GO" id="GO:0006269">
    <property type="term" value="P:DNA replication, synthesis of primer"/>
    <property type="evidence" value="ECO:0007669"/>
    <property type="project" value="UniProtKB-KW"/>
</dbReference>
<dbReference type="PROSITE" id="PS51192">
    <property type="entry name" value="HELICASE_ATP_BIND_1"/>
    <property type="match status" value="1"/>
</dbReference>
<keyword evidence="10 11" id="KW-0413">Isomerase</keyword>
<feature type="binding site" evidence="11">
    <location>
        <position position="587"/>
    </location>
    <ligand>
        <name>Zn(2+)</name>
        <dbReference type="ChEBI" id="CHEBI:29105"/>
        <label>1</label>
    </ligand>
</feature>
<dbReference type="InterPro" id="IPR041236">
    <property type="entry name" value="PriA_C"/>
</dbReference>
<dbReference type="Pfam" id="PF00271">
    <property type="entry name" value="Helicase_C"/>
    <property type="match status" value="1"/>
</dbReference>
<dbReference type="GO" id="GO:0006310">
    <property type="term" value="P:DNA recombination"/>
    <property type="evidence" value="ECO:0007669"/>
    <property type="project" value="InterPro"/>
</dbReference>
<dbReference type="HAMAP" id="MF_00983">
    <property type="entry name" value="PriA"/>
    <property type="match status" value="1"/>
</dbReference>
<feature type="region of interest" description="Disordered" evidence="12">
    <location>
        <begin position="380"/>
        <end position="400"/>
    </location>
</feature>
<evidence type="ECO:0000256" key="6">
    <source>
        <dbReference type="ARBA" id="ARBA00022806"/>
    </source>
</evidence>
<proteinExistence type="inferred from homology"/>
<feature type="binding site" evidence="11">
    <location>
        <position position="547"/>
    </location>
    <ligand>
        <name>Zn(2+)</name>
        <dbReference type="ChEBI" id="CHEBI:29105"/>
        <label>1</label>
    </ligand>
</feature>
<evidence type="ECO:0000256" key="4">
    <source>
        <dbReference type="ARBA" id="ARBA00022741"/>
    </source>
</evidence>
<dbReference type="Pfam" id="PF17764">
    <property type="entry name" value="PriA_3primeBD"/>
    <property type="match status" value="1"/>
</dbReference>
<comment type="function">
    <text evidence="11">Initiates the restart of stalled replication forks, which reloads the replicative helicase on sites other than the origin of replication. Recognizes and binds to abandoned replication forks and remodels them to uncover a helicase loading site. Promotes assembly of the primosome at these replication forks.</text>
</comment>
<evidence type="ECO:0000313" key="16">
    <source>
        <dbReference type="Proteomes" id="UP000054172"/>
    </source>
</evidence>
<evidence type="ECO:0000256" key="5">
    <source>
        <dbReference type="ARBA" id="ARBA00022801"/>
    </source>
</evidence>
<dbReference type="GO" id="GO:0043138">
    <property type="term" value="F:3'-5' DNA helicase activity"/>
    <property type="evidence" value="ECO:0007669"/>
    <property type="project" value="UniProtKB-EC"/>
</dbReference>
<evidence type="ECO:0000256" key="9">
    <source>
        <dbReference type="ARBA" id="ARBA00023125"/>
    </source>
</evidence>
<dbReference type="GO" id="GO:0006302">
    <property type="term" value="P:double-strand break repair"/>
    <property type="evidence" value="ECO:0007669"/>
    <property type="project" value="InterPro"/>
</dbReference>
<dbReference type="PANTHER" id="PTHR30580:SF0">
    <property type="entry name" value="PRIMOSOMAL PROTEIN N"/>
    <property type="match status" value="1"/>
</dbReference>
<gene>
    <name evidence="11" type="primary">priA</name>
    <name evidence="15" type="ORF">AL399_00880</name>
</gene>
<feature type="binding site" evidence="11">
    <location>
        <position position="559"/>
    </location>
    <ligand>
        <name>Zn(2+)</name>
        <dbReference type="ChEBI" id="CHEBI:29105"/>
        <label>2</label>
    </ligand>
</feature>
<comment type="caution">
    <text evidence="15">The sequence shown here is derived from an EMBL/GenBank/DDBJ whole genome shotgun (WGS) entry which is preliminary data.</text>
</comment>
<dbReference type="Proteomes" id="UP000054172">
    <property type="component" value="Unassembled WGS sequence"/>
</dbReference>
<name>A0A0Q4BAF1_9BACT</name>
<dbReference type="Pfam" id="PF18319">
    <property type="entry name" value="Zn_ribbon_PriA"/>
    <property type="match status" value="1"/>
</dbReference>
<dbReference type="GO" id="GO:0016887">
    <property type="term" value="F:ATP hydrolysis activity"/>
    <property type="evidence" value="ECO:0007669"/>
    <property type="project" value="RHEA"/>
</dbReference>
<dbReference type="Pfam" id="PF00270">
    <property type="entry name" value="DEAD"/>
    <property type="match status" value="1"/>
</dbReference>
<feature type="binding site" evidence="11">
    <location>
        <position position="550"/>
    </location>
    <ligand>
        <name>Zn(2+)</name>
        <dbReference type="ChEBI" id="CHEBI:29105"/>
        <label>1</label>
    </ligand>
</feature>
<dbReference type="NCBIfam" id="TIGR00595">
    <property type="entry name" value="priA"/>
    <property type="match status" value="1"/>
</dbReference>
<feature type="binding site" evidence="11">
    <location>
        <position position="574"/>
    </location>
    <ligand>
        <name>Zn(2+)</name>
        <dbReference type="ChEBI" id="CHEBI:29105"/>
        <label>2</label>
    </ligand>
</feature>
<dbReference type="InterPro" id="IPR011545">
    <property type="entry name" value="DEAD/DEAH_box_helicase_dom"/>
</dbReference>
<comment type="cofactor">
    <cofactor evidence="11">
        <name>Zn(2+)</name>
        <dbReference type="ChEBI" id="CHEBI:29105"/>
    </cofactor>
    <text evidence="11">Binds 2 zinc ions per subunit.</text>
</comment>
<dbReference type="STRING" id="1702214.AL399_00880"/>
<keyword evidence="9 11" id="KW-0238">DNA-binding</keyword>
<evidence type="ECO:0000256" key="3">
    <source>
        <dbReference type="ARBA" id="ARBA00022723"/>
    </source>
</evidence>
<dbReference type="GO" id="GO:0006270">
    <property type="term" value="P:DNA replication initiation"/>
    <property type="evidence" value="ECO:0007669"/>
    <property type="project" value="TreeGrafter"/>
</dbReference>
<dbReference type="GO" id="GO:0005524">
    <property type="term" value="F:ATP binding"/>
    <property type="evidence" value="ECO:0007669"/>
    <property type="project" value="UniProtKB-UniRule"/>
</dbReference>
<reference evidence="15" key="1">
    <citation type="submission" date="2015-08" db="EMBL/GenBank/DDBJ databases">
        <title>Candidatus Bacteriodes Periocalifornicus.</title>
        <authorList>
            <person name="McLean J.S."/>
            <person name="Kelley S."/>
        </authorList>
    </citation>
    <scope>NUCLEOTIDE SEQUENCE [LARGE SCALE GENOMIC DNA]</scope>
    <source>
        <strain evidence="15">12B</strain>
    </source>
</reference>
<keyword evidence="4 11" id="KW-0547">Nucleotide-binding</keyword>
<evidence type="ECO:0000256" key="8">
    <source>
        <dbReference type="ARBA" id="ARBA00022840"/>
    </source>
</evidence>
<dbReference type="InterPro" id="IPR041222">
    <property type="entry name" value="PriA_3primeBD"/>
</dbReference>
<keyword evidence="8 11" id="KW-0067">ATP-binding</keyword>
<feature type="binding site" evidence="11">
    <location>
        <position position="577"/>
    </location>
    <ligand>
        <name>Zn(2+)</name>
        <dbReference type="ChEBI" id="CHEBI:29105"/>
        <label>2</label>
    </ligand>
</feature>
<dbReference type="InterPro" id="IPR014001">
    <property type="entry name" value="Helicase_ATP-bd"/>
</dbReference>
<dbReference type="Gene3D" id="3.40.1440.60">
    <property type="entry name" value="PriA, 3(prime) DNA-binding domain"/>
    <property type="match status" value="1"/>
</dbReference>
<dbReference type="InterPro" id="IPR027417">
    <property type="entry name" value="P-loop_NTPase"/>
</dbReference>
<dbReference type="InterPro" id="IPR005259">
    <property type="entry name" value="PriA"/>
</dbReference>
<keyword evidence="3 11" id="KW-0479">Metal-binding</keyword>
<keyword evidence="7 11" id="KW-0862">Zinc</keyword>
<feature type="domain" description="Helicase ATP-binding" evidence="13">
    <location>
        <begin position="296"/>
        <end position="484"/>
    </location>
</feature>
<dbReference type="SMART" id="SM00490">
    <property type="entry name" value="HELICc"/>
    <property type="match status" value="1"/>
</dbReference>
<dbReference type="GO" id="GO:0003677">
    <property type="term" value="F:DNA binding"/>
    <property type="evidence" value="ECO:0007669"/>
    <property type="project" value="UniProtKB-UniRule"/>
</dbReference>
<organism evidence="15 16">
    <name type="scientific">Candidatus [Bacteroides] periocalifornicus</name>
    <dbReference type="NCBI Taxonomy" id="1702214"/>
    <lineage>
        <taxon>Bacteria</taxon>
        <taxon>Pseudomonadati</taxon>
        <taxon>Bacteroidota</taxon>
    </lineage>
</organism>
<keyword evidence="1 11" id="KW-0639">Primosome</keyword>
<comment type="catalytic activity">
    <reaction evidence="11">
        <text>Couples ATP hydrolysis with the unwinding of duplex DNA by translocating in the 3'-5' direction.</text>
        <dbReference type="EC" id="5.6.2.4"/>
    </reaction>
</comment>
<dbReference type="GO" id="GO:1990077">
    <property type="term" value="C:primosome complex"/>
    <property type="evidence" value="ECO:0007669"/>
    <property type="project" value="UniProtKB-UniRule"/>
</dbReference>
<keyword evidence="16" id="KW-1185">Reference proteome</keyword>
<keyword evidence="6 11" id="KW-0347">Helicase</keyword>
<dbReference type="InterPro" id="IPR001650">
    <property type="entry name" value="Helicase_C-like"/>
</dbReference>
<comment type="similarity">
    <text evidence="11">Belongs to the helicase family. PriA subfamily.</text>
</comment>
<evidence type="ECO:0000259" key="13">
    <source>
        <dbReference type="PROSITE" id="PS51192"/>
    </source>
</evidence>
<dbReference type="GO" id="GO:0008270">
    <property type="term" value="F:zinc ion binding"/>
    <property type="evidence" value="ECO:0007669"/>
    <property type="project" value="UniProtKB-UniRule"/>
</dbReference>
<comment type="catalytic activity">
    <reaction evidence="11">
        <text>ATP + H2O = ADP + phosphate + H(+)</text>
        <dbReference type="Rhea" id="RHEA:13065"/>
        <dbReference type="ChEBI" id="CHEBI:15377"/>
        <dbReference type="ChEBI" id="CHEBI:15378"/>
        <dbReference type="ChEBI" id="CHEBI:30616"/>
        <dbReference type="ChEBI" id="CHEBI:43474"/>
        <dbReference type="ChEBI" id="CHEBI:456216"/>
        <dbReference type="EC" id="5.6.2.4"/>
    </reaction>
</comment>
<evidence type="ECO:0000256" key="2">
    <source>
        <dbReference type="ARBA" id="ARBA00022705"/>
    </source>
</evidence>
<comment type="subunit">
    <text evidence="11">Component of the replication restart primosome.</text>
</comment>
<dbReference type="SMART" id="SM00487">
    <property type="entry name" value="DEXDc"/>
    <property type="match status" value="1"/>
</dbReference>
<dbReference type="PROSITE" id="PS51194">
    <property type="entry name" value="HELICASE_CTER"/>
    <property type="match status" value="1"/>
</dbReference>
<dbReference type="InterPro" id="IPR040498">
    <property type="entry name" value="PriA_CRR"/>
</dbReference>
<feature type="domain" description="Helicase C-terminal" evidence="14">
    <location>
        <begin position="582"/>
        <end position="740"/>
    </location>
</feature>
<keyword evidence="5 11" id="KW-0378">Hydrolase</keyword>
<dbReference type="AlphaFoldDB" id="A0A0Q4BAF1"/>
<protein>
    <recommendedName>
        <fullName evidence="11">Replication restart protein PriA</fullName>
    </recommendedName>
    <alternativeName>
        <fullName evidence="11">ATP-dependent DNA helicase PriA</fullName>
        <ecNumber evidence="11">5.6.2.4</ecNumber>
    </alternativeName>
    <alternativeName>
        <fullName evidence="11">DNA 3'-5' helicase PriA</fullName>
    </alternativeName>
</protein>
<evidence type="ECO:0000256" key="12">
    <source>
        <dbReference type="SAM" id="MobiDB-lite"/>
    </source>
</evidence>
<evidence type="ECO:0000259" key="14">
    <source>
        <dbReference type="PROSITE" id="PS51194"/>
    </source>
</evidence>
<dbReference type="InterPro" id="IPR042115">
    <property type="entry name" value="PriA_3primeBD_sf"/>
</dbReference>
<dbReference type="CDD" id="cd18804">
    <property type="entry name" value="SF2_C_priA"/>
    <property type="match status" value="1"/>
</dbReference>
<feature type="binding site" evidence="11">
    <location>
        <position position="556"/>
    </location>
    <ligand>
        <name>Zn(2+)</name>
        <dbReference type="ChEBI" id="CHEBI:29105"/>
        <label>2</label>
    </ligand>
</feature>
<feature type="binding site" evidence="11">
    <location>
        <position position="590"/>
    </location>
    <ligand>
        <name>Zn(2+)</name>
        <dbReference type="ChEBI" id="CHEBI:29105"/>
        <label>1</label>
    </ligand>
</feature>
<evidence type="ECO:0000256" key="10">
    <source>
        <dbReference type="ARBA" id="ARBA00023235"/>
    </source>
</evidence>
<dbReference type="Gene3D" id="3.40.50.300">
    <property type="entry name" value="P-loop containing nucleotide triphosphate hydrolases"/>
    <property type="match status" value="2"/>
</dbReference>
<dbReference type="PATRIC" id="fig|1702214.3.peg.827"/>
<keyword evidence="2 11" id="KW-0235">DNA replication</keyword>
<evidence type="ECO:0000313" key="15">
    <source>
        <dbReference type="EMBL" id="KQM09626.1"/>
    </source>
</evidence>
<dbReference type="EC" id="5.6.2.4" evidence="11"/>
<evidence type="ECO:0000256" key="1">
    <source>
        <dbReference type="ARBA" id="ARBA00022515"/>
    </source>
</evidence>
<feature type="compositionally biased region" description="Low complexity" evidence="12">
    <location>
        <begin position="390"/>
        <end position="400"/>
    </location>
</feature>
<dbReference type="EMBL" id="LIIK01000002">
    <property type="protein sequence ID" value="KQM09626.1"/>
    <property type="molecule type" value="Genomic_DNA"/>
</dbReference>
<dbReference type="Pfam" id="PF18074">
    <property type="entry name" value="PriA_C"/>
    <property type="match status" value="1"/>
</dbReference>
<accession>A0A0Q4BAF1</accession>
<dbReference type="FunFam" id="3.40.1440.60:FF:000001">
    <property type="entry name" value="Primosomal protein N"/>
    <property type="match status" value="1"/>
</dbReference>
<evidence type="ECO:0000256" key="11">
    <source>
        <dbReference type="HAMAP-Rule" id="MF_00983"/>
    </source>
</evidence>